<keyword evidence="3" id="KW-0496">Mitochondrion</keyword>
<dbReference type="AlphaFoldDB" id="A0A1Q5UE00"/>
<feature type="compositionally biased region" description="Basic and acidic residues" evidence="4">
    <location>
        <begin position="71"/>
        <end position="81"/>
    </location>
</feature>
<comment type="subcellular location">
    <subcellularLocation>
        <location evidence="1">Mitochondrion</location>
    </subcellularLocation>
</comment>
<feature type="compositionally biased region" description="Low complexity" evidence="4">
    <location>
        <begin position="50"/>
        <end position="63"/>
    </location>
</feature>
<gene>
    <name evidence="5" type="ORF">PENSUB_4005</name>
</gene>
<dbReference type="Proteomes" id="UP000186955">
    <property type="component" value="Unassembled WGS sequence"/>
</dbReference>
<dbReference type="GO" id="GO:0005739">
    <property type="term" value="C:mitochondrion"/>
    <property type="evidence" value="ECO:0007669"/>
    <property type="project" value="UniProtKB-SubCell"/>
</dbReference>
<dbReference type="Gene3D" id="1.25.40.10">
    <property type="entry name" value="Tetratricopeptide repeat domain"/>
    <property type="match status" value="1"/>
</dbReference>
<dbReference type="InterPro" id="IPR002885">
    <property type="entry name" value="PPR_rpt"/>
</dbReference>
<dbReference type="EMBL" id="MNBE01000313">
    <property type="protein sequence ID" value="OKP10702.1"/>
    <property type="molecule type" value="Genomic_DNA"/>
</dbReference>
<dbReference type="STRING" id="1316194.A0A1Q5UE00"/>
<organism evidence="5 6">
    <name type="scientific">Penicillium subrubescens</name>
    <dbReference type="NCBI Taxonomy" id="1316194"/>
    <lineage>
        <taxon>Eukaryota</taxon>
        <taxon>Fungi</taxon>
        <taxon>Dikarya</taxon>
        <taxon>Ascomycota</taxon>
        <taxon>Pezizomycotina</taxon>
        <taxon>Eurotiomycetes</taxon>
        <taxon>Eurotiomycetidae</taxon>
        <taxon>Eurotiales</taxon>
        <taxon>Aspergillaceae</taxon>
        <taxon>Penicillium</taxon>
    </lineage>
</organism>
<sequence length="775" mass="89626">MRRTIRAGERLSSPWLYPSRPRALDCRLHVYNSTTRHRVVNPTGRTRAVSSLSSSSSQPLSSSRHQRRRDTHPNDTVREFNTRNNNLSATVHSAHEAIEQEEPDEASLFEAEVIFPTWESPEQEHEYAEKFIRVIESGQPDQVMKAMTDPRSAGLVGSLPQTVFLEALHLLSPTHFVEPFRDLHHPIHNWAVLVNGLRRTEEIFDTFVKDLFTVVRYRTASGQNLQLAEFTHLLDCARSMGNGNLADQVWETMSKMEVIPDTVCYNHYMEAKVWDHCYTGREAYRMRVSPKGYRKRRSEEQVLGWQGFGTAQRSVRKFALRLFGEMQAEGHLGDERTYINLMLAAARVGHNRGMKHILKEVWNVDTEALKLEPDNSKVPPVTPYDQWSALHPTENLLFAVAHGLGVNNDIAGAIRTVQFISSSYNIPIPAKVWHELFERAYVLSRQRSSARETSRTEKYTEWANSVGRVSIEIVQSIFDTMTSEPYNVTPTLQEWRFMINTSIDNGRLEDCKDYIRGAYNLLEQTQKRQAEARTVVMRCLSPALEAAHQQMRQGATRPDPELFRTPILAEAIQTYDIIRLEVWQQLYLLQRVLYVAVRVPSWKDISDKEWHHQERPKMLEEWVDFIPSKIQLFYGENTGHIEIVGAKGFGSRYYTSAYNGIPVRRQSDQKQLFDAGMRIPWTEQGKWDDVAARHPYLDRTAAPLDRLFLFQLRSSDEFYEVVKKMRNTWTEYPDGHELSTKTNPHSGLYGRLAALDMLKPRESKSVFLLDEQSWI</sequence>
<dbReference type="InterPro" id="IPR024319">
    <property type="entry name" value="ATPase_expression_mit"/>
</dbReference>
<comment type="caution">
    <text evidence="5">The sequence shown here is derived from an EMBL/GenBank/DDBJ whole genome shotgun (WGS) entry which is preliminary data.</text>
</comment>
<dbReference type="Pfam" id="PF13812">
    <property type="entry name" value="PPR_3"/>
    <property type="match status" value="1"/>
</dbReference>
<dbReference type="InterPro" id="IPR011990">
    <property type="entry name" value="TPR-like_helical_dom_sf"/>
</dbReference>
<protein>
    <submittedName>
        <fullName evidence="5">Uncharacterized protein</fullName>
    </submittedName>
</protein>
<dbReference type="Pfam" id="PF12921">
    <property type="entry name" value="ATP13"/>
    <property type="match status" value="1"/>
</dbReference>
<evidence type="ECO:0000256" key="1">
    <source>
        <dbReference type="ARBA" id="ARBA00004173"/>
    </source>
</evidence>
<reference evidence="5 6" key="1">
    <citation type="submission" date="2016-10" db="EMBL/GenBank/DDBJ databases">
        <title>Genome sequence of the ascomycete fungus Penicillium subrubescens.</title>
        <authorList>
            <person name="De Vries R.P."/>
            <person name="Peng M."/>
            <person name="Dilokpimol A."/>
            <person name="Hilden K."/>
            <person name="Makela M.R."/>
            <person name="Grigoriev I."/>
            <person name="Riley R."/>
            <person name="Granchi Z."/>
        </authorList>
    </citation>
    <scope>NUCLEOTIDE SEQUENCE [LARGE SCALE GENOMIC DNA]</scope>
    <source>
        <strain evidence="5 6">CBS 132785</strain>
    </source>
</reference>
<evidence type="ECO:0000313" key="5">
    <source>
        <dbReference type="EMBL" id="OKP10702.1"/>
    </source>
</evidence>
<proteinExistence type="predicted"/>
<accession>A0A1Q5UE00</accession>
<evidence type="ECO:0000256" key="4">
    <source>
        <dbReference type="SAM" id="MobiDB-lite"/>
    </source>
</evidence>
<keyword evidence="2" id="KW-0809">Transit peptide</keyword>
<evidence type="ECO:0000256" key="3">
    <source>
        <dbReference type="ARBA" id="ARBA00023128"/>
    </source>
</evidence>
<evidence type="ECO:0000313" key="6">
    <source>
        <dbReference type="Proteomes" id="UP000186955"/>
    </source>
</evidence>
<feature type="region of interest" description="Disordered" evidence="4">
    <location>
        <begin position="42"/>
        <end position="85"/>
    </location>
</feature>
<dbReference type="OrthoDB" id="185373at2759"/>
<evidence type="ECO:0000256" key="2">
    <source>
        <dbReference type="ARBA" id="ARBA00022946"/>
    </source>
</evidence>
<name>A0A1Q5UE00_9EURO</name>
<keyword evidence="6" id="KW-1185">Reference proteome</keyword>